<protein>
    <submittedName>
        <fullName evidence="2">Uncharacterized protein</fullName>
    </submittedName>
</protein>
<feature type="compositionally biased region" description="Low complexity" evidence="1">
    <location>
        <begin position="164"/>
        <end position="173"/>
    </location>
</feature>
<sequence>MDESDEAVEYQIVQLIGDLRPDLRRSGLRPDLAGQLADLRRDLHHLTHLIDLLLANLHSQRLVGLLVAHGCCVEPAGRALVDRLQPGVGQQSRDAWIGAGRQHHLVGIGQVRNRPAGGVGVGEHQQPADAPAVDGCLLFGGFGDDHPDCLTEILQRRIADRGDAGPLDGDLGLESAEGPGGRLRHLRRGLGQRP</sequence>
<evidence type="ECO:0000313" key="2">
    <source>
        <dbReference type="EMBL" id="MPN34614.1"/>
    </source>
</evidence>
<proteinExistence type="predicted"/>
<name>A0A645HET3_9ZZZZ</name>
<reference evidence="2" key="1">
    <citation type="submission" date="2019-08" db="EMBL/GenBank/DDBJ databases">
        <authorList>
            <person name="Kucharzyk K."/>
            <person name="Murdoch R.W."/>
            <person name="Higgins S."/>
            <person name="Loffler F."/>
        </authorList>
    </citation>
    <scope>NUCLEOTIDE SEQUENCE</scope>
</reference>
<feature type="region of interest" description="Disordered" evidence="1">
    <location>
        <begin position="164"/>
        <end position="194"/>
    </location>
</feature>
<evidence type="ECO:0000256" key="1">
    <source>
        <dbReference type="SAM" id="MobiDB-lite"/>
    </source>
</evidence>
<feature type="compositionally biased region" description="Basic residues" evidence="1">
    <location>
        <begin position="182"/>
        <end position="194"/>
    </location>
</feature>
<accession>A0A645HET3</accession>
<dbReference type="EMBL" id="VSSQ01087752">
    <property type="protein sequence ID" value="MPN34614.1"/>
    <property type="molecule type" value="Genomic_DNA"/>
</dbReference>
<organism evidence="2">
    <name type="scientific">bioreactor metagenome</name>
    <dbReference type="NCBI Taxonomy" id="1076179"/>
    <lineage>
        <taxon>unclassified sequences</taxon>
        <taxon>metagenomes</taxon>
        <taxon>ecological metagenomes</taxon>
    </lineage>
</organism>
<gene>
    <name evidence="2" type="ORF">SDC9_182108</name>
</gene>
<comment type="caution">
    <text evidence="2">The sequence shown here is derived from an EMBL/GenBank/DDBJ whole genome shotgun (WGS) entry which is preliminary data.</text>
</comment>
<dbReference type="AlphaFoldDB" id="A0A645HET3"/>